<dbReference type="PANTHER" id="PTHR11735:SF11">
    <property type="entry name" value="TRNA THREONYLCARBAMOYLADENOSINE BIOSYNTHESIS PROTEIN TSAB"/>
    <property type="match status" value="1"/>
</dbReference>
<dbReference type="Proteomes" id="UP000239863">
    <property type="component" value="Unassembled WGS sequence"/>
</dbReference>
<evidence type="ECO:0000259" key="1">
    <source>
        <dbReference type="Pfam" id="PF00814"/>
    </source>
</evidence>
<dbReference type="InterPro" id="IPR022496">
    <property type="entry name" value="T6A_TsaB"/>
</dbReference>
<dbReference type="Gene3D" id="3.30.420.40">
    <property type="match status" value="2"/>
</dbReference>
<dbReference type="GO" id="GO:0005829">
    <property type="term" value="C:cytosol"/>
    <property type="evidence" value="ECO:0007669"/>
    <property type="project" value="TreeGrafter"/>
</dbReference>
<name>A0A2S6FZA8_9CLOT</name>
<reference evidence="2 3" key="1">
    <citation type="submission" date="2018-02" db="EMBL/GenBank/DDBJ databases">
        <title>Genomic Encyclopedia of Archaeal and Bacterial Type Strains, Phase II (KMG-II): from individual species to whole genera.</title>
        <authorList>
            <person name="Goeker M."/>
        </authorList>
    </citation>
    <scope>NUCLEOTIDE SEQUENCE [LARGE SCALE GENOMIC DNA]</scope>
    <source>
        <strain evidence="2 3">DSM 15099</strain>
    </source>
</reference>
<protein>
    <submittedName>
        <fullName evidence="2">tRNA threonylcarbamoyl adenosine modification protein YeaZ</fullName>
    </submittedName>
</protein>
<dbReference type="SUPFAM" id="SSF53067">
    <property type="entry name" value="Actin-like ATPase domain"/>
    <property type="match status" value="2"/>
</dbReference>
<dbReference type="InterPro" id="IPR043129">
    <property type="entry name" value="ATPase_NBD"/>
</dbReference>
<sequence length="237" mass="26146">MKVLSVDSSSSTASVAILEDNKLLGEINFNYKKQHSVLLLTMIDTLLNSISLDISEIDGFVISKGPGSFTGLRIGMATIKGLSFSSNKPFISVSSLDALARNIYGFSGIICPIMDALRDNVYTSLYKYENETLIQIMDYASLSIDELIIHLKTYNKEVCFVGDATSLHKDKLMTQLPKVIFAPSDLNYIRAASLGVIGINKLSNGENDDINNSAPVYLIKSQAEREYDEKQLFLGHE</sequence>
<dbReference type="EMBL" id="PTIS01000003">
    <property type="protein sequence ID" value="PPK48972.1"/>
    <property type="molecule type" value="Genomic_DNA"/>
</dbReference>
<dbReference type="RefSeq" id="WP_104409388.1">
    <property type="nucleotide sequence ID" value="NZ_PTIS01000003.1"/>
</dbReference>
<feature type="domain" description="Gcp-like" evidence="1">
    <location>
        <begin position="31"/>
        <end position="226"/>
    </location>
</feature>
<gene>
    <name evidence="2" type="ORF">BD821_10399</name>
</gene>
<organism evidence="2 3">
    <name type="scientific">Clostridium algidicarnis DSM 15099</name>
    <dbReference type="NCBI Taxonomy" id="1121295"/>
    <lineage>
        <taxon>Bacteria</taxon>
        <taxon>Bacillati</taxon>
        <taxon>Bacillota</taxon>
        <taxon>Clostridia</taxon>
        <taxon>Eubacteriales</taxon>
        <taxon>Clostridiaceae</taxon>
        <taxon>Clostridium</taxon>
    </lineage>
</organism>
<dbReference type="Pfam" id="PF00814">
    <property type="entry name" value="TsaD"/>
    <property type="match status" value="1"/>
</dbReference>
<dbReference type="AlphaFoldDB" id="A0A2S6FZA8"/>
<dbReference type="OrthoDB" id="9784166at2"/>
<accession>A0A2S6FZA8</accession>
<dbReference type="CDD" id="cd24032">
    <property type="entry name" value="ASKHA_NBD_TsaB"/>
    <property type="match status" value="1"/>
</dbReference>
<dbReference type="GO" id="GO:0002949">
    <property type="term" value="P:tRNA threonylcarbamoyladenosine modification"/>
    <property type="evidence" value="ECO:0007669"/>
    <property type="project" value="InterPro"/>
</dbReference>
<dbReference type="PANTHER" id="PTHR11735">
    <property type="entry name" value="TRNA N6-ADENOSINE THREONYLCARBAMOYLTRANSFERASE"/>
    <property type="match status" value="1"/>
</dbReference>
<evidence type="ECO:0000313" key="2">
    <source>
        <dbReference type="EMBL" id="PPK48972.1"/>
    </source>
</evidence>
<dbReference type="InterPro" id="IPR000905">
    <property type="entry name" value="Gcp-like_dom"/>
</dbReference>
<dbReference type="NCBIfam" id="TIGR03725">
    <property type="entry name" value="T6A_YeaZ"/>
    <property type="match status" value="1"/>
</dbReference>
<evidence type="ECO:0000313" key="3">
    <source>
        <dbReference type="Proteomes" id="UP000239863"/>
    </source>
</evidence>
<comment type="caution">
    <text evidence="2">The sequence shown here is derived from an EMBL/GenBank/DDBJ whole genome shotgun (WGS) entry which is preliminary data.</text>
</comment>
<proteinExistence type="predicted"/>
<dbReference type="STRING" id="37659.GCA_000703125_02027"/>